<dbReference type="AlphaFoldDB" id="A0A0E9RR04"/>
<reference evidence="1" key="2">
    <citation type="journal article" date="2015" name="Fish Shellfish Immunol.">
        <title>Early steps in the European eel (Anguilla anguilla)-Vibrio vulnificus interaction in the gills: Role of the RtxA13 toxin.</title>
        <authorList>
            <person name="Callol A."/>
            <person name="Pajuelo D."/>
            <person name="Ebbesson L."/>
            <person name="Teles M."/>
            <person name="MacKenzie S."/>
            <person name="Amaro C."/>
        </authorList>
    </citation>
    <scope>NUCLEOTIDE SEQUENCE</scope>
</reference>
<accession>A0A0E9RR04</accession>
<evidence type="ECO:0000313" key="1">
    <source>
        <dbReference type="EMBL" id="JAH31626.1"/>
    </source>
</evidence>
<proteinExistence type="predicted"/>
<protein>
    <submittedName>
        <fullName evidence="1">Uncharacterized protein</fullName>
    </submittedName>
</protein>
<organism evidence="1">
    <name type="scientific">Anguilla anguilla</name>
    <name type="common">European freshwater eel</name>
    <name type="synonym">Muraena anguilla</name>
    <dbReference type="NCBI Taxonomy" id="7936"/>
    <lineage>
        <taxon>Eukaryota</taxon>
        <taxon>Metazoa</taxon>
        <taxon>Chordata</taxon>
        <taxon>Craniata</taxon>
        <taxon>Vertebrata</taxon>
        <taxon>Euteleostomi</taxon>
        <taxon>Actinopterygii</taxon>
        <taxon>Neopterygii</taxon>
        <taxon>Teleostei</taxon>
        <taxon>Anguilliformes</taxon>
        <taxon>Anguillidae</taxon>
        <taxon>Anguilla</taxon>
    </lineage>
</organism>
<sequence length="29" mass="3307">MFMSSLTSASHLFCPGILRNRYGEPQLHL</sequence>
<name>A0A0E9RR04_ANGAN</name>
<dbReference type="EMBL" id="GBXM01076951">
    <property type="protein sequence ID" value="JAH31626.1"/>
    <property type="molecule type" value="Transcribed_RNA"/>
</dbReference>
<reference evidence="1" key="1">
    <citation type="submission" date="2014-11" db="EMBL/GenBank/DDBJ databases">
        <authorList>
            <person name="Amaro Gonzalez C."/>
        </authorList>
    </citation>
    <scope>NUCLEOTIDE SEQUENCE</scope>
</reference>